<dbReference type="AlphaFoldDB" id="A0A565AN64"/>
<sequence>MFFSLIRHCYRSSPTVREEPSSSSTAIDPHALTTATITRSLYRHAALCPERKRIDRTRRWRPALCAISEDTSTVFFAGESDRRRSRTNVSFEKYLTRETTSFVRRETTLKRAW</sequence>
<evidence type="ECO:0000313" key="1">
    <source>
        <dbReference type="EMBL" id="VVA90068.1"/>
    </source>
</evidence>
<reference evidence="1" key="1">
    <citation type="submission" date="2019-07" db="EMBL/GenBank/DDBJ databases">
        <authorList>
            <person name="Dittberner H."/>
        </authorList>
    </citation>
    <scope>NUCLEOTIDE SEQUENCE [LARGE SCALE GENOMIC DNA]</scope>
</reference>
<accession>A0A565AN64</accession>
<dbReference type="OrthoDB" id="1099977at2759"/>
<gene>
    <name evidence="1" type="ORF">ANE_LOCUS513</name>
</gene>
<keyword evidence="2" id="KW-1185">Reference proteome</keyword>
<dbReference type="Proteomes" id="UP000489600">
    <property type="component" value="Unassembled WGS sequence"/>
</dbReference>
<proteinExistence type="predicted"/>
<name>A0A565AN64_9BRAS</name>
<evidence type="ECO:0000313" key="2">
    <source>
        <dbReference type="Proteomes" id="UP000489600"/>
    </source>
</evidence>
<dbReference type="EMBL" id="CABITT030000001">
    <property type="protein sequence ID" value="VVA90068.1"/>
    <property type="molecule type" value="Genomic_DNA"/>
</dbReference>
<organism evidence="1 2">
    <name type="scientific">Arabis nemorensis</name>
    <dbReference type="NCBI Taxonomy" id="586526"/>
    <lineage>
        <taxon>Eukaryota</taxon>
        <taxon>Viridiplantae</taxon>
        <taxon>Streptophyta</taxon>
        <taxon>Embryophyta</taxon>
        <taxon>Tracheophyta</taxon>
        <taxon>Spermatophyta</taxon>
        <taxon>Magnoliopsida</taxon>
        <taxon>eudicotyledons</taxon>
        <taxon>Gunneridae</taxon>
        <taxon>Pentapetalae</taxon>
        <taxon>rosids</taxon>
        <taxon>malvids</taxon>
        <taxon>Brassicales</taxon>
        <taxon>Brassicaceae</taxon>
        <taxon>Arabideae</taxon>
        <taxon>Arabis</taxon>
    </lineage>
</organism>
<comment type="caution">
    <text evidence="1">The sequence shown here is derived from an EMBL/GenBank/DDBJ whole genome shotgun (WGS) entry which is preliminary data.</text>
</comment>
<protein>
    <submittedName>
        <fullName evidence="1">Uncharacterized protein</fullName>
    </submittedName>
</protein>